<dbReference type="GO" id="GO:0046872">
    <property type="term" value="F:metal ion binding"/>
    <property type="evidence" value="ECO:0007669"/>
    <property type="project" value="UniProtKB-KW"/>
</dbReference>
<protein>
    <recommendedName>
        <fullName evidence="16">Nucleoside diphosphate kinase</fullName>
        <ecNumber evidence="16">2.7.4.6</ecNumber>
    </recommendedName>
</protein>
<feature type="domain" description="Nucleoside diphosphate kinase-like" evidence="17">
    <location>
        <begin position="44"/>
        <end position="181"/>
    </location>
</feature>
<feature type="binding site" evidence="14">
    <location>
        <position position="134"/>
    </location>
    <ligand>
        <name>ATP</name>
        <dbReference type="ChEBI" id="CHEBI:30616"/>
    </ligand>
</feature>
<accession>A0A7L3S5B7</accession>
<evidence type="ECO:0000256" key="13">
    <source>
        <dbReference type="ARBA" id="ARBA00060410"/>
    </source>
</evidence>
<proteinExistence type="inferred from homology"/>
<comment type="caution">
    <text evidence="18">The sequence shown here is derived from an EMBL/GenBank/DDBJ whole genome shotgun (WGS) entry which is preliminary data.</text>
</comment>
<dbReference type="InterPro" id="IPR023005">
    <property type="entry name" value="Nucleoside_diP_kinase_AS"/>
</dbReference>
<evidence type="ECO:0000256" key="1">
    <source>
        <dbReference type="ARBA" id="ARBA00000082"/>
    </source>
</evidence>
<feature type="binding site" evidence="14">
    <location>
        <position position="100"/>
    </location>
    <ligand>
        <name>ATP</name>
        <dbReference type="ChEBI" id="CHEBI:30616"/>
    </ligand>
</feature>
<comment type="similarity">
    <text evidence="5 14 15">Belongs to the NDK family.</text>
</comment>
<feature type="binding site" evidence="14">
    <location>
        <position position="52"/>
    </location>
    <ligand>
        <name>ATP</name>
        <dbReference type="ChEBI" id="CHEBI:30616"/>
    </ligand>
</feature>
<evidence type="ECO:0000256" key="15">
    <source>
        <dbReference type="RuleBase" id="RU004011"/>
    </source>
</evidence>
<sequence length="193" mass="21367">QVRPAGPAMGSLGRCLARSLFRGQPGLSLPPGPRCYGSAPPELQEKTLVLVKPDAVQRRLVGDVIQRFERRGFKLVAMKLLQADQGLLDKHYQQLRQKPFYPALLTYMTSGPVVAMVWEGYNVVKSTRTMVGDTNSAAAAAGTIRGDFSMHVSRNVVHASDSVETAQREIGFWFQRDELVAWESGDRDFTYGP</sequence>
<dbReference type="Pfam" id="PF00334">
    <property type="entry name" value="NDK"/>
    <property type="match status" value="1"/>
</dbReference>
<keyword evidence="10 16" id="KW-0067">ATP-binding</keyword>
<keyword evidence="7" id="KW-0479">Metal-binding</keyword>
<dbReference type="PROSITE" id="PS51374">
    <property type="entry name" value="NDPK_LIKE"/>
    <property type="match status" value="1"/>
</dbReference>
<dbReference type="PROSITE" id="PS00469">
    <property type="entry name" value="NDPK"/>
    <property type="match status" value="1"/>
</dbReference>
<dbReference type="GO" id="GO:0005524">
    <property type="term" value="F:ATP binding"/>
    <property type="evidence" value="ECO:0007669"/>
    <property type="project" value="UniProtKB-KW"/>
</dbReference>
<comment type="catalytic activity">
    <reaction evidence="2">
        <text>a ribonucleoside 5'-diphosphate + ATP = a ribonucleoside 5'-triphosphate + ADP</text>
        <dbReference type="Rhea" id="RHEA:18113"/>
        <dbReference type="ChEBI" id="CHEBI:30616"/>
        <dbReference type="ChEBI" id="CHEBI:57930"/>
        <dbReference type="ChEBI" id="CHEBI:61557"/>
        <dbReference type="ChEBI" id="CHEBI:456216"/>
        <dbReference type="EC" id="2.7.4.6"/>
    </reaction>
</comment>
<evidence type="ECO:0000256" key="9">
    <source>
        <dbReference type="ARBA" id="ARBA00022777"/>
    </source>
</evidence>
<dbReference type="InterPro" id="IPR001564">
    <property type="entry name" value="Nucleoside_diP_kinase"/>
</dbReference>
<comment type="catalytic activity">
    <reaction evidence="1 16">
        <text>a 2'-deoxyribonucleoside 5'-diphosphate + ATP = a 2'-deoxyribonucleoside 5'-triphosphate + ADP</text>
        <dbReference type="Rhea" id="RHEA:44640"/>
        <dbReference type="ChEBI" id="CHEBI:30616"/>
        <dbReference type="ChEBI" id="CHEBI:61560"/>
        <dbReference type="ChEBI" id="CHEBI:73316"/>
        <dbReference type="ChEBI" id="CHEBI:456216"/>
        <dbReference type="EC" id="2.7.4.6"/>
    </reaction>
</comment>
<evidence type="ECO:0000313" key="18">
    <source>
        <dbReference type="EMBL" id="NXV23224.1"/>
    </source>
</evidence>
<evidence type="ECO:0000256" key="4">
    <source>
        <dbReference type="ARBA" id="ARBA00004305"/>
    </source>
</evidence>
<evidence type="ECO:0000313" key="19">
    <source>
        <dbReference type="Proteomes" id="UP000578766"/>
    </source>
</evidence>
<evidence type="ECO:0000256" key="6">
    <source>
        <dbReference type="ARBA" id="ARBA00022679"/>
    </source>
</evidence>
<dbReference type="GO" id="GO:0005759">
    <property type="term" value="C:mitochondrial matrix"/>
    <property type="evidence" value="ECO:0007669"/>
    <property type="project" value="UniProtKB-SubCell"/>
</dbReference>
<dbReference type="GO" id="GO:0006183">
    <property type="term" value="P:GTP biosynthetic process"/>
    <property type="evidence" value="ECO:0007669"/>
    <property type="project" value="InterPro"/>
</dbReference>
<evidence type="ECO:0000256" key="3">
    <source>
        <dbReference type="ARBA" id="ARBA00001946"/>
    </source>
</evidence>
<gene>
    <name evidence="18" type="primary">Nme4</name>
    <name evidence="18" type="ORF">CEPGRY_R14709</name>
</gene>
<evidence type="ECO:0000256" key="11">
    <source>
        <dbReference type="ARBA" id="ARBA00022842"/>
    </source>
</evidence>
<evidence type="ECO:0000256" key="12">
    <source>
        <dbReference type="ARBA" id="ARBA00023080"/>
    </source>
</evidence>
<dbReference type="Gene3D" id="3.30.70.141">
    <property type="entry name" value="Nucleoside diphosphate kinase-like domain"/>
    <property type="match status" value="1"/>
</dbReference>
<dbReference type="GO" id="GO:0006241">
    <property type="term" value="P:CTP biosynthetic process"/>
    <property type="evidence" value="ECO:0007669"/>
    <property type="project" value="InterPro"/>
</dbReference>
<comment type="cofactor">
    <cofactor evidence="3">
        <name>Mg(2+)</name>
        <dbReference type="ChEBI" id="CHEBI:18420"/>
    </cofactor>
</comment>
<dbReference type="InterPro" id="IPR034907">
    <property type="entry name" value="NDK-like_dom"/>
</dbReference>
<reference evidence="18 19" key="1">
    <citation type="submission" date="2019-09" db="EMBL/GenBank/DDBJ databases">
        <title>Bird 10,000 Genomes (B10K) Project - Family phase.</title>
        <authorList>
            <person name="Zhang G."/>
        </authorList>
    </citation>
    <scope>NUCLEOTIDE SEQUENCE [LARGE SCALE GENOMIC DNA]</scope>
    <source>
        <strain evidence="18">OUT-0020</strain>
        <tissue evidence="18">Liver</tissue>
    </source>
</reference>
<keyword evidence="8 16" id="KW-0547">Nucleotide-binding</keyword>
<feature type="binding site" evidence="14">
    <location>
        <position position="155"/>
    </location>
    <ligand>
        <name>ATP</name>
        <dbReference type="ChEBI" id="CHEBI:30616"/>
    </ligand>
</feature>
<dbReference type="EMBL" id="VZUD01000448">
    <property type="protein sequence ID" value="NXV23224.1"/>
    <property type="molecule type" value="Genomic_DNA"/>
</dbReference>
<keyword evidence="11" id="KW-0460">Magnesium</keyword>
<evidence type="ECO:0000256" key="5">
    <source>
        <dbReference type="ARBA" id="ARBA00008142"/>
    </source>
</evidence>
<dbReference type="GO" id="GO:0004550">
    <property type="term" value="F:nucleoside diphosphate kinase activity"/>
    <property type="evidence" value="ECO:0007669"/>
    <property type="project" value="UniProtKB-EC"/>
</dbReference>
<dbReference type="CDD" id="cd04413">
    <property type="entry name" value="NDPk_I"/>
    <property type="match status" value="1"/>
</dbReference>
<dbReference type="SUPFAM" id="SSF54919">
    <property type="entry name" value="Nucleoside diphosphate kinase, NDK"/>
    <property type="match status" value="1"/>
</dbReference>
<keyword evidence="6 16" id="KW-0808">Transferase</keyword>
<evidence type="ECO:0000259" key="17">
    <source>
        <dbReference type="SMART" id="SM00562"/>
    </source>
</evidence>
<dbReference type="AlphaFoldDB" id="A0A7L3S5B7"/>
<dbReference type="FunFam" id="3.30.70.141:FF:000017">
    <property type="entry name" value="Nucleoside diphosphate kinase"/>
    <property type="match status" value="1"/>
</dbReference>
<organism evidence="18 19">
    <name type="scientific">Cepphus grylle</name>
    <name type="common">Black guillemot</name>
    <name type="synonym">Alca grylle</name>
    <dbReference type="NCBI Taxonomy" id="28697"/>
    <lineage>
        <taxon>Eukaryota</taxon>
        <taxon>Metazoa</taxon>
        <taxon>Chordata</taxon>
        <taxon>Craniata</taxon>
        <taxon>Vertebrata</taxon>
        <taxon>Euteleostomi</taxon>
        <taxon>Archelosauria</taxon>
        <taxon>Archosauria</taxon>
        <taxon>Dinosauria</taxon>
        <taxon>Saurischia</taxon>
        <taxon>Theropoda</taxon>
        <taxon>Coelurosauria</taxon>
        <taxon>Aves</taxon>
        <taxon>Neognathae</taxon>
        <taxon>Neoaves</taxon>
        <taxon>Charadriiformes</taxon>
        <taxon>Alcidae</taxon>
        <taxon>Cepphus</taxon>
    </lineage>
</organism>
<evidence type="ECO:0000256" key="10">
    <source>
        <dbReference type="ARBA" id="ARBA00022840"/>
    </source>
</evidence>
<name>A0A7L3S5B7_CEPGR</name>
<dbReference type="GO" id="GO:0006228">
    <property type="term" value="P:UTP biosynthetic process"/>
    <property type="evidence" value="ECO:0007669"/>
    <property type="project" value="InterPro"/>
</dbReference>
<evidence type="ECO:0000256" key="16">
    <source>
        <dbReference type="RuleBase" id="RU004013"/>
    </source>
</evidence>
<evidence type="ECO:0000256" key="7">
    <source>
        <dbReference type="ARBA" id="ARBA00022723"/>
    </source>
</evidence>
<evidence type="ECO:0000256" key="14">
    <source>
        <dbReference type="PROSITE-ProRule" id="PRU00706"/>
    </source>
</evidence>
<evidence type="ECO:0000256" key="8">
    <source>
        <dbReference type="ARBA" id="ARBA00022741"/>
    </source>
</evidence>
<dbReference type="HAMAP" id="MF_00451">
    <property type="entry name" value="NDP_kinase"/>
    <property type="match status" value="1"/>
</dbReference>
<keyword evidence="12" id="KW-0546">Nucleotide metabolism</keyword>
<dbReference type="EC" id="2.7.4.6" evidence="16"/>
<dbReference type="PANTHER" id="PTHR11349">
    <property type="entry name" value="NUCLEOSIDE DIPHOSPHATE KINASE"/>
    <property type="match status" value="1"/>
</dbReference>
<keyword evidence="9 16" id="KW-0418">Kinase</keyword>
<dbReference type="Proteomes" id="UP000578766">
    <property type="component" value="Unassembled WGS sequence"/>
</dbReference>
<dbReference type="PRINTS" id="PR01243">
    <property type="entry name" value="NUCDPKINASE"/>
</dbReference>
<keyword evidence="19" id="KW-1185">Reference proteome</keyword>
<dbReference type="InterPro" id="IPR036850">
    <property type="entry name" value="NDK-like_dom_sf"/>
</dbReference>
<feature type="binding site" evidence="14">
    <location>
        <position position="128"/>
    </location>
    <ligand>
        <name>ATP</name>
        <dbReference type="ChEBI" id="CHEBI:30616"/>
    </ligand>
</feature>
<feature type="binding site" evidence="14">
    <location>
        <position position="145"/>
    </location>
    <ligand>
        <name>ATP</name>
        <dbReference type="ChEBI" id="CHEBI:30616"/>
    </ligand>
</feature>
<feature type="non-terminal residue" evidence="18">
    <location>
        <position position="193"/>
    </location>
</feature>
<dbReference type="SMART" id="SM00562">
    <property type="entry name" value="NDK"/>
    <property type="match status" value="1"/>
</dbReference>
<feature type="active site" description="Pros-phosphohistidine intermediate" evidence="14">
    <location>
        <position position="158"/>
    </location>
</feature>
<dbReference type="GO" id="GO:0005758">
    <property type="term" value="C:mitochondrial intermembrane space"/>
    <property type="evidence" value="ECO:0007669"/>
    <property type="project" value="UniProtKB-SubCell"/>
</dbReference>
<dbReference type="NCBIfam" id="NF001908">
    <property type="entry name" value="PRK00668.1"/>
    <property type="match status" value="1"/>
</dbReference>
<evidence type="ECO:0000256" key="2">
    <source>
        <dbReference type="ARBA" id="ARBA00000937"/>
    </source>
</evidence>
<comment type="subcellular location">
    <subcellularLocation>
        <location evidence="13">Mitochondrion intermembrane space</location>
        <topology evidence="13">Peripheral membrane protein</topology>
    </subcellularLocation>
    <subcellularLocation>
        <location evidence="4">Mitochondrion matrix</location>
    </subcellularLocation>
</comment>
<feature type="non-terminal residue" evidence="18">
    <location>
        <position position="1"/>
    </location>
</feature>